<evidence type="ECO:0000313" key="1">
    <source>
        <dbReference type="EMBL" id="PPR04245.1"/>
    </source>
</evidence>
<evidence type="ECO:0000313" key="2">
    <source>
        <dbReference type="Proteomes" id="UP000284842"/>
    </source>
</evidence>
<sequence>MAAIAYAAYHGERPWLWKQTRKDLLGGDGWVSRGLEDKHGSKYEVKTRYQPIQLLIHQSQAPPKATLKAKSTTHLLSKSSSLHATKCPEWILVLFLENDFRRLWIWADLIRSAAIWHD</sequence>
<dbReference type="AlphaFoldDB" id="A0A409YMJ8"/>
<dbReference type="Proteomes" id="UP000284842">
    <property type="component" value="Unassembled WGS sequence"/>
</dbReference>
<protein>
    <submittedName>
        <fullName evidence="1">Uncharacterized protein</fullName>
    </submittedName>
</protein>
<accession>A0A409YMJ8</accession>
<reference evidence="1 2" key="1">
    <citation type="journal article" date="2018" name="Evol. Lett.">
        <title>Horizontal gene cluster transfer increased hallucinogenic mushroom diversity.</title>
        <authorList>
            <person name="Reynolds H.T."/>
            <person name="Vijayakumar V."/>
            <person name="Gluck-Thaler E."/>
            <person name="Korotkin H.B."/>
            <person name="Matheny P.B."/>
            <person name="Slot J.C."/>
        </authorList>
    </citation>
    <scope>NUCLEOTIDE SEQUENCE [LARGE SCALE GENOMIC DNA]</scope>
    <source>
        <strain evidence="1 2">2629</strain>
    </source>
</reference>
<name>A0A409YMJ8_9AGAR</name>
<keyword evidence="2" id="KW-1185">Reference proteome</keyword>
<organism evidence="1 2">
    <name type="scientific">Panaeolus cyanescens</name>
    <dbReference type="NCBI Taxonomy" id="181874"/>
    <lineage>
        <taxon>Eukaryota</taxon>
        <taxon>Fungi</taxon>
        <taxon>Dikarya</taxon>
        <taxon>Basidiomycota</taxon>
        <taxon>Agaricomycotina</taxon>
        <taxon>Agaricomycetes</taxon>
        <taxon>Agaricomycetidae</taxon>
        <taxon>Agaricales</taxon>
        <taxon>Agaricineae</taxon>
        <taxon>Galeropsidaceae</taxon>
        <taxon>Panaeolus</taxon>
    </lineage>
</organism>
<proteinExistence type="predicted"/>
<dbReference type="InParanoid" id="A0A409YMJ8"/>
<dbReference type="EMBL" id="NHTK01000970">
    <property type="protein sequence ID" value="PPR04245.1"/>
    <property type="molecule type" value="Genomic_DNA"/>
</dbReference>
<gene>
    <name evidence="1" type="ORF">CVT24_013329</name>
</gene>
<comment type="caution">
    <text evidence="1">The sequence shown here is derived from an EMBL/GenBank/DDBJ whole genome shotgun (WGS) entry which is preliminary data.</text>
</comment>